<comment type="caution">
    <text evidence="2">The sequence shown here is derived from an EMBL/GenBank/DDBJ whole genome shotgun (WGS) entry which is preliminary data.</text>
</comment>
<gene>
    <name evidence="2" type="ORF">IAD18_04530</name>
</gene>
<name>A0A9D1IMU3_9BACT</name>
<dbReference type="PROSITE" id="PS51257">
    <property type="entry name" value="PROKAR_LIPOPROTEIN"/>
    <property type="match status" value="1"/>
</dbReference>
<dbReference type="InterPro" id="IPR046357">
    <property type="entry name" value="PPIase_dom_sf"/>
</dbReference>
<reference evidence="2" key="1">
    <citation type="submission" date="2020-10" db="EMBL/GenBank/DDBJ databases">
        <authorList>
            <person name="Gilroy R."/>
        </authorList>
    </citation>
    <scope>NUCLEOTIDE SEQUENCE</scope>
    <source>
        <strain evidence="2">17073</strain>
    </source>
</reference>
<organism evidence="2 3">
    <name type="scientific">Candidatus Limisoma intestinavium</name>
    <dbReference type="NCBI Taxonomy" id="2840856"/>
    <lineage>
        <taxon>Bacteria</taxon>
        <taxon>Pseudomonadati</taxon>
        <taxon>Bacteroidota</taxon>
        <taxon>Bacteroidia</taxon>
        <taxon>Bacteroidales</taxon>
        <taxon>Candidatus Limisoma</taxon>
    </lineage>
</organism>
<proteinExistence type="predicted"/>
<dbReference type="InterPro" id="IPR032252">
    <property type="entry name" value="DUF4827"/>
</dbReference>
<evidence type="ECO:0000313" key="3">
    <source>
        <dbReference type="Proteomes" id="UP000824076"/>
    </source>
</evidence>
<dbReference type="Gene3D" id="3.10.50.40">
    <property type="match status" value="1"/>
</dbReference>
<dbReference type="Pfam" id="PF16109">
    <property type="entry name" value="DUF4827"/>
    <property type="match status" value="1"/>
</dbReference>
<evidence type="ECO:0000256" key="1">
    <source>
        <dbReference type="SAM" id="SignalP"/>
    </source>
</evidence>
<dbReference type="Proteomes" id="UP000824076">
    <property type="component" value="Unassembled WGS sequence"/>
</dbReference>
<feature type="signal peptide" evidence="1">
    <location>
        <begin position="1"/>
        <end position="23"/>
    </location>
</feature>
<sequence length="189" mass="21539">MKIIKILGVATLLLLTISSCKDAKSYSELLNDEEKAVNSFLAHQRIINEIPADTVFETGENAPYYKIDPDGDVYMQVIKAGDRVNNRAKEGQTIYFRFGRINLLRYELGYDDTPTGNYNDMTAENASFRFSKDETINSMEFGYGLQLPLIYVGIDSEVNILVKSQRGPYSEIQDVVPYLYNIRYFIGKN</sequence>
<dbReference type="EMBL" id="DVMS01000130">
    <property type="protein sequence ID" value="HIU38914.1"/>
    <property type="molecule type" value="Genomic_DNA"/>
</dbReference>
<dbReference type="GO" id="GO:0003755">
    <property type="term" value="F:peptidyl-prolyl cis-trans isomerase activity"/>
    <property type="evidence" value="ECO:0007669"/>
    <property type="project" value="InterPro"/>
</dbReference>
<keyword evidence="1" id="KW-0732">Signal</keyword>
<protein>
    <submittedName>
        <fullName evidence="2">DUF4827 family protein</fullName>
    </submittedName>
</protein>
<feature type="chain" id="PRO_5038942531" evidence="1">
    <location>
        <begin position="24"/>
        <end position="189"/>
    </location>
</feature>
<dbReference type="AlphaFoldDB" id="A0A9D1IMU3"/>
<evidence type="ECO:0000313" key="2">
    <source>
        <dbReference type="EMBL" id="HIU38914.1"/>
    </source>
</evidence>
<accession>A0A9D1IMU3</accession>
<reference evidence="2" key="2">
    <citation type="journal article" date="2021" name="PeerJ">
        <title>Extensive microbial diversity within the chicken gut microbiome revealed by metagenomics and culture.</title>
        <authorList>
            <person name="Gilroy R."/>
            <person name="Ravi A."/>
            <person name="Getino M."/>
            <person name="Pursley I."/>
            <person name="Horton D.L."/>
            <person name="Alikhan N.F."/>
            <person name="Baker D."/>
            <person name="Gharbi K."/>
            <person name="Hall N."/>
            <person name="Watson M."/>
            <person name="Adriaenssens E.M."/>
            <person name="Foster-Nyarko E."/>
            <person name="Jarju S."/>
            <person name="Secka A."/>
            <person name="Antonio M."/>
            <person name="Oren A."/>
            <person name="Chaudhuri R.R."/>
            <person name="La Ragione R."/>
            <person name="Hildebrand F."/>
            <person name="Pallen M.J."/>
        </authorList>
    </citation>
    <scope>NUCLEOTIDE SEQUENCE</scope>
    <source>
        <strain evidence="2">17073</strain>
    </source>
</reference>